<dbReference type="EC" id="2.7.1.71" evidence="3"/>
<dbReference type="PRINTS" id="PR01100">
    <property type="entry name" value="SHIKIMTKNASE"/>
</dbReference>
<dbReference type="AlphaFoldDB" id="A0A6J7XQP7"/>
<accession>A0A6J7XQP7</accession>
<dbReference type="EMBL" id="CAFBSG010000005">
    <property type="protein sequence ID" value="CAB5239700.1"/>
    <property type="molecule type" value="Genomic_DNA"/>
</dbReference>
<evidence type="ECO:0000256" key="8">
    <source>
        <dbReference type="ARBA" id="ARBA00022840"/>
    </source>
</evidence>
<reference evidence="11" key="1">
    <citation type="submission" date="2020-05" db="EMBL/GenBank/DDBJ databases">
        <authorList>
            <person name="Chiriac C."/>
            <person name="Salcher M."/>
            <person name="Ghai R."/>
            <person name="Kavagutti S V."/>
        </authorList>
    </citation>
    <scope>NUCLEOTIDE SEQUENCE</scope>
</reference>
<dbReference type="GO" id="GO:0005524">
    <property type="term" value="F:ATP binding"/>
    <property type="evidence" value="ECO:0007669"/>
    <property type="project" value="UniProtKB-KW"/>
</dbReference>
<comment type="similarity">
    <text evidence="2">Belongs to the shikimate kinase family.</text>
</comment>
<evidence type="ECO:0000256" key="3">
    <source>
        <dbReference type="ARBA" id="ARBA00012154"/>
    </source>
</evidence>
<dbReference type="GO" id="GO:0005829">
    <property type="term" value="C:cytosol"/>
    <property type="evidence" value="ECO:0007669"/>
    <property type="project" value="TreeGrafter"/>
</dbReference>
<keyword evidence="4" id="KW-0028">Amino-acid biosynthesis</keyword>
<evidence type="ECO:0000256" key="5">
    <source>
        <dbReference type="ARBA" id="ARBA00022679"/>
    </source>
</evidence>
<keyword evidence="5" id="KW-0808">Transferase</keyword>
<dbReference type="SUPFAM" id="SSF52540">
    <property type="entry name" value="P-loop containing nucleoside triphosphate hydrolases"/>
    <property type="match status" value="1"/>
</dbReference>
<proteinExistence type="inferred from homology"/>
<dbReference type="GO" id="GO:0009073">
    <property type="term" value="P:aromatic amino acid family biosynthetic process"/>
    <property type="evidence" value="ECO:0007669"/>
    <property type="project" value="UniProtKB-KW"/>
</dbReference>
<dbReference type="GO" id="GO:0004765">
    <property type="term" value="F:shikimate kinase activity"/>
    <property type="evidence" value="ECO:0007669"/>
    <property type="project" value="UniProtKB-EC"/>
</dbReference>
<evidence type="ECO:0000256" key="4">
    <source>
        <dbReference type="ARBA" id="ARBA00022605"/>
    </source>
</evidence>
<dbReference type="PROSITE" id="PS01128">
    <property type="entry name" value="SHIKIMATE_KINASE"/>
    <property type="match status" value="1"/>
</dbReference>
<dbReference type="InterPro" id="IPR000623">
    <property type="entry name" value="Shikimate_kinase/TSH1"/>
</dbReference>
<keyword evidence="8" id="KW-0067">ATP-binding</keyword>
<evidence type="ECO:0000256" key="10">
    <source>
        <dbReference type="ARBA" id="ARBA00048567"/>
    </source>
</evidence>
<gene>
    <name evidence="11" type="ORF">UFOPK3554_00419</name>
</gene>
<dbReference type="InterPro" id="IPR031322">
    <property type="entry name" value="Shikimate/glucono_kinase"/>
</dbReference>
<dbReference type="GO" id="GO:0008652">
    <property type="term" value="P:amino acid biosynthetic process"/>
    <property type="evidence" value="ECO:0007669"/>
    <property type="project" value="UniProtKB-KW"/>
</dbReference>
<evidence type="ECO:0000256" key="7">
    <source>
        <dbReference type="ARBA" id="ARBA00022777"/>
    </source>
</evidence>
<dbReference type="Gene3D" id="3.40.50.300">
    <property type="entry name" value="P-loop containing nucleotide triphosphate hydrolases"/>
    <property type="match status" value="1"/>
</dbReference>
<dbReference type="Pfam" id="PF01202">
    <property type="entry name" value="SKI"/>
    <property type="match status" value="1"/>
</dbReference>
<comment type="catalytic activity">
    <reaction evidence="10">
        <text>shikimate + ATP = 3-phosphoshikimate + ADP + H(+)</text>
        <dbReference type="Rhea" id="RHEA:13121"/>
        <dbReference type="ChEBI" id="CHEBI:15378"/>
        <dbReference type="ChEBI" id="CHEBI:30616"/>
        <dbReference type="ChEBI" id="CHEBI:36208"/>
        <dbReference type="ChEBI" id="CHEBI:145989"/>
        <dbReference type="ChEBI" id="CHEBI:456216"/>
        <dbReference type="EC" id="2.7.1.71"/>
    </reaction>
</comment>
<dbReference type="UniPathway" id="UPA00053">
    <property type="reaction ID" value="UER00088"/>
</dbReference>
<protein>
    <recommendedName>
        <fullName evidence="3">shikimate kinase</fullName>
        <ecNumber evidence="3">2.7.1.71</ecNumber>
    </recommendedName>
</protein>
<keyword evidence="7" id="KW-0418">Kinase</keyword>
<dbReference type="CDD" id="cd00464">
    <property type="entry name" value="SK"/>
    <property type="match status" value="1"/>
</dbReference>
<dbReference type="HAMAP" id="MF_00109">
    <property type="entry name" value="Shikimate_kinase"/>
    <property type="match status" value="1"/>
</dbReference>
<organism evidence="11">
    <name type="scientific">freshwater metagenome</name>
    <dbReference type="NCBI Taxonomy" id="449393"/>
    <lineage>
        <taxon>unclassified sequences</taxon>
        <taxon>metagenomes</taxon>
        <taxon>ecological metagenomes</taxon>
    </lineage>
</organism>
<dbReference type="PANTHER" id="PTHR21087:SF16">
    <property type="entry name" value="SHIKIMATE KINASE 1, CHLOROPLASTIC"/>
    <property type="match status" value="1"/>
</dbReference>
<dbReference type="InterPro" id="IPR027417">
    <property type="entry name" value="P-loop_NTPase"/>
</dbReference>
<sequence>MTPTVILIGPPGAGKTSVGRNLARLMRVEFNDTDTLIEAKEKMSISDIFVDKGEPFFREIEKEVLRDSMRDCTGVLSLGGGAVLSEESQALLRSSSSSIIFLDVSLASAAPRIGFNRDRPLLLGNPRAQWQDLMNKRRPIYESLATHTLLTDQSNPAQTAEAIVKIIK</sequence>
<evidence type="ECO:0000256" key="1">
    <source>
        <dbReference type="ARBA" id="ARBA00004842"/>
    </source>
</evidence>
<evidence type="ECO:0000256" key="6">
    <source>
        <dbReference type="ARBA" id="ARBA00022741"/>
    </source>
</evidence>
<dbReference type="InterPro" id="IPR023000">
    <property type="entry name" value="Shikimate_kinase_CS"/>
</dbReference>
<keyword evidence="9" id="KW-0057">Aromatic amino acid biosynthesis</keyword>
<evidence type="ECO:0000256" key="9">
    <source>
        <dbReference type="ARBA" id="ARBA00023141"/>
    </source>
</evidence>
<evidence type="ECO:0000313" key="11">
    <source>
        <dbReference type="EMBL" id="CAB5239700.1"/>
    </source>
</evidence>
<comment type="pathway">
    <text evidence="1">Metabolic intermediate biosynthesis; chorismate biosynthesis; chorismate from D-erythrose 4-phosphate and phosphoenolpyruvate: step 5/7.</text>
</comment>
<dbReference type="GO" id="GO:0009423">
    <property type="term" value="P:chorismate biosynthetic process"/>
    <property type="evidence" value="ECO:0007669"/>
    <property type="project" value="UniProtKB-UniPathway"/>
</dbReference>
<keyword evidence="6" id="KW-0547">Nucleotide-binding</keyword>
<dbReference type="PANTHER" id="PTHR21087">
    <property type="entry name" value="SHIKIMATE KINASE"/>
    <property type="match status" value="1"/>
</dbReference>
<evidence type="ECO:0000256" key="2">
    <source>
        <dbReference type="ARBA" id="ARBA00006997"/>
    </source>
</evidence>
<name>A0A6J7XQP7_9ZZZZ</name>